<organism evidence="4 5">
    <name type="scientific">Petrolisthes cinctipes</name>
    <name type="common">Flat porcelain crab</name>
    <dbReference type="NCBI Taxonomy" id="88211"/>
    <lineage>
        <taxon>Eukaryota</taxon>
        <taxon>Metazoa</taxon>
        <taxon>Ecdysozoa</taxon>
        <taxon>Arthropoda</taxon>
        <taxon>Crustacea</taxon>
        <taxon>Multicrustacea</taxon>
        <taxon>Malacostraca</taxon>
        <taxon>Eumalacostraca</taxon>
        <taxon>Eucarida</taxon>
        <taxon>Decapoda</taxon>
        <taxon>Pleocyemata</taxon>
        <taxon>Anomura</taxon>
        <taxon>Galatheoidea</taxon>
        <taxon>Porcellanidae</taxon>
        <taxon>Petrolisthes</taxon>
    </lineage>
</organism>
<name>A0AAE1L6C0_PETCI</name>
<evidence type="ECO:0000313" key="5">
    <source>
        <dbReference type="Proteomes" id="UP001286313"/>
    </source>
</evidence>
<protein>
    <recommendedName>
        <fullName evidence="3">C2H2-type domain-containing protein</fullName>
    </recommendedName>
</protein>
<evidence type="ECO:0000313" key="4">
    <source>
        <dbReference type="EMBL" id="KAK3895525.1"/>
    </source>
</evidence>
<evidence type="ECO:0000256" key="1">
    <source>
        <dbReference type="PROSITE-ProRule" id="PRU00042"/>
    </source>
</evidence>
<dbReference type="InterPro" id="IPR036236">
    <property type="entry name" value="Znf_C2H2_sf"/>
</dbReference>
<proteinExistence type="predicted"/>
<dbReference type="AlphaFoldDB" id="A0AAE1L6C0"/>
<dbReference type="PROSITE" id="PS50157">
    <property type="entry name" value="ZINC_FINGER_C2H2_2"/>
    <property type="match status" value="1"/>
</dbReference>
<sequence length="226" mass="25158">MAYSSPSGSSCILDPVLPLDPDATGRESEGKGQAGRAGDQVNVRCKLLDGSSSHHLPAEYSYTATEKTTETAGFQEARRIQIEVLLHCTQKLLSALDSKKGVFVSKRSIDQARLQSMQDAWLSRKADEIQGFADRHDTKSISTESWEILATDRPTWRSHIQQGAKRAEEERTKMAEKKRELRKARAASVTDTTPTHMCPTCGRGFRTRIGLISHLRTHHPRSSTNK</sequence>
<feature type="compositionally biased region" description="Polar residues" evidence="2">
    <location>
        <begin position="1"/>
        <end position="10"/>
    </location>
</feature>
<dbReference type="EMBL" id="JAWQEG010000038">
    <property type="protein sequence ID" value="KAK3895525.1"/>
    <property type="molecule type" value="Genomic_DNA"/>
</dbReference>
<dbReference type="GO" id="GO:0008270">
    <property type="term" value="F:zinc ion binding"/>
    <property type="evidence" value="ECO:0007669"/>
    <property type="project" value="UniProtKB-KW"/>
</dbReference>
<comment type="caution">
    <text evidence="4">The sequence shown here is derived from an EMBL/GenBank/DDBJ whole genome shotgun (WGS) entry which is preliminary data.</text>
</comment>
<dbReference type="SUPFAM" id="SSF57667">
    <property type="entry name" value="beta-beta-alpha zinc fingers"/>
    <property type="match status" value="1"/>
</dbReference>
<dbReference type="Gene3D" id="3.30.160.60">
    <property type="entry name" value="Classic Zinc Finger"/>
    <property type="match status" value="1"/>
</dbReference>
<dbReference type="InterPro" id="IPR013087">
    <property type="entry name" value="Znf_C2H2_type"/>
</dbReference>
<feature type="domain" description="C2H2-type" evidence="3">
    <location>
        <begin position="196"/>
        <end position="223"/>
    </location>
</feature>
<feature type="region of interest" description="Disordered" evidence="2">
    <location>
        <begin position="165"/>
        <end position="195"/>
    </location>
</feature>
<keyword evidence="1" id="KW-0862">Zinc</keyword>
<keyword evidence="1" id="KW-0479">Metal-binding</keyword>
<evidence type="ECO:0000256" key="2">
    <source>
        <dbReference type="SAM" id="MobiDB-lite"/>
    </source>
</evidence>
<reference evidence="4" key="1">
    <citation type="submission" date="2023-10" db="EMBL/GenBank/DDBJ databases">
        <title>Genome assemblies of two species of porcelain crab, Petrolisthes cinctipes and Petrolisthes manimaculis (Anomura: Porcellanidae).</title>
        <authorList>
            <person name="Angst P."/>
        </authorList>
    </citation>
    <scope>NUCLEOTIDE SEQUENCE</scope>
    <source>
        <strain evidence="4">PB745_01</strain>
        <tissue evidence="4">Gill</tissue>
    </source>
</reference>
<dbReference type="SMART" id="SM00355">
    <property type="entry name" value="ZnF_C2H2"/>
    <property type="match status" value="1"/>
</dbReference>
<keyword evidence="5" id="KW-1185">Reference proteome</keyword>
<gene>
    <name evidence="4" type="ORF">Pcinc_000763</name>
</gene>
<dbReference type="PROSITE" id="PS00028">
    <property type="entry name" value="ZINC_FINGER_C2H2_1"/>
    <property type="match status" value="1"/>
</dbReference>
<feature type="region of interest" description="Disordered" evidence="2">
    <location>
        <begin position="1"/>
        <end position="38"/>
    </location>
</feature>
<keyword evidence="1" id="KW-0863">Zinc-finger</keyword>
<accession>A0AAE1L6C0</accession>
<evidence type="ECO:0000259" key="3">
    <source>
        <dbReference type="PROSITE" id="PS50157"/>
    </source>
</evidence>
<dbReference type="Proteomes" id="UP001286313">
    <property type="component" value="Unassembled WGS sequence"/>
</dbReference>
<feature type="compositionally biased region" description="Basic and acidic residues" evidence="2">
    <location>
        <begin position="165"/>
        <end position="179"/>
    </location>
</feature>